<evidence type="ECO:0000259" key="2">
    <source>
        <dbReference type="Pfam" id="PF04101"/>
    </source>
</evidence>
<dbReference type="PANTHER" id="PTHR21015">
    <property type="entry name" value="UDP-N-ACETYLGLUCOSAMINE--N-ACETYLMURAMYL-(PENTAPEPTIDE) PYROPHOSPHORYL-UNDECAPRENOL N-ACETYLGLUCOSAMINE TRANSFERASE 1"/>
    <property type="match status" value="1"/>
</dbReference>
<dbReference type="AlphaFoldDB" id="A0A128A0U8"/>
<reference evidence="4" key="1">
    <citation type="submission" date="2015-10" db="EMBL/GenBank/DDBJ databases">
        <authorList>
            <person name="Lehtovirta-Morley L.E."/>
            <person name="Vieille C."/>
        </authorList>
    </citation>
    <scope>NUCLEOTIDE SEQUENCE [LARGE SCALE GENOMIC DNA]</scope>
</reference>
<dbReference type="PANTHER" id="PTHR21015:SF22">
    <property type="entry name" value="GLYCOSYLTRANSFERASE"/>
    <property type="match status" value="1"/>
</dbReference>
<protein>
    <submittedName>
        <fullName evidence="3">Pseudaminic acid biosynthesis-associated protein PseG</fullName>
    </submittedName>
</protein>
<dbReference type="NCBIfam" id="TIGR03590">
    <property type="entry name" value="PseG"/>
    <property type="match status" value="1"/>
</dbReference>
<comment type="similarity">
    <text evidence="1">Belongs to the glycosyltransferase 28 family.</text>
</comment>
<dbReference type="Gene3D" id="3.40.50.2000">
    <property type="entry name" value="Glycogen Phosphorylase B"/>
    <property type="match status" value="1"/>
</dbReference>
<accession>A0A128A0U8</accession>
<gene>
    <name evidence="3" type="primary">spsG</name>
    <name evidence="3" type="ORF">NDEV_0219</name>
</gene>
<dbReference type="InterPro" id="IPR007235">
    <property type="entry name" value="Glyco_trans_28_C"/>
</dbReference>
<dbReference type="KEGG" id="ndv:NDEV_0219"/>
<proteinExistence type="inferred from homology"/>
<evidence type="ECO:0000256" key="1">
    <source>
        <dbReference type="ARBA" id="ARBA00006962"/>
    </source>
</evidence>
<keyword evidence="4" id="KW-1185">Reference proteome</keyword>
<evidence type="ECO:0000313" key="3">
    <source>
        <dbReference type="EMBL" id="CUR50984.1"/>
    </source>
</evidence>
<dbReference type="GO" id="GO:0016758">
    <property type="term" value="F:hexosyltransferase activity"/>
    <property type="evidence" value="ECO:0007669"/>
    <property type="project" value="InterPro"/>
</dbReference>
<evidence type="ECO:0000313" key="4">
    <source>
        <dbReference type="Proteomes" id="UP000196239"/>
    </source>
</evidence>
<dbReference type="InterPro" id="IPR020023">
    <property type="entry name" value="PseG"/>
</dbReference>
<dbReference type="Proteomes" id="UP000196239">
    <property type="component" value="Chromosome 1"/>
</dbReference>
<dbReference type="Gene3D" id="3.40.50.11190">
    <property type="match status" value="1"/>
</dbReference>
<dbReference type="SUPFAM" id="SSF53756">
    <property type="entry name" value="UDP-Glycosyltransferase/glycogen phosphorylase"/>
    <property type="match status" value="1"/>
</dbReference>
<feature type="domain" description="Glycosyl transferase family 28 C-terminal" evidence="2">
    <location>
        <begin position="175"/>
        <end position="296"/>
    </location>
</feature>
<dbReference type="EMBL" id="LN890280">
    <property type="protein sequence ID" value="CUR50984.1"/>
    <property type="molecule type" value="Genomic_DNA"/>
</dbReference>
<sequence>MKYDFGIRVDMGKKIGSGHFYRCLSLAEEICKQGKEVTFIVKNKDEFLSHIENKKIPFMTIKSENIRDEIKSCKNILDSIKNLIIDLPIHNELYGELFYGICKTAIIDDLGNMKVFSNYLFNGSIVNNYHNYKKINKKSQIYTGPKYMILRREFLDKRKEYSVSKRGIRNILLTFGGSDESGLAKKFVRFFGKKNYRITAVIGPSFKKSDTLINYASKFDNVKIRTSVGDMASLFVNQDLVISSSGITSYELACLGVPSILIPVDKHQLPTAISMENNGCAVNYGYWDDNFTRVERIIGILDNYENRKKIYQLGRKIVDGKGCLRVAKNLLNMD</sequence>
<dbReference type="Pfam" id="PF04101">
    <property type="entry name" value="Glyco_tran_28_C"/>
    <property type="match status" value="1"/>
</dbReference>
<name>A0A128A0U8_9ARCH</name>
<organism evidence="3 4">
    <name type="scientific">Nitrosotalea devaniterrae</name>
    <dbReference type="NCBI Taxonomy" id="1078905"/>
    <lineage>
        <taxon>Archaea</taxon>
        <taxon>Nitrososphaerota</taxon>
        <taxon>Nitrososphaeria</taxon>
        <taxon>Nitrosotaleales</taxon>
        <taxon>Nitrosotaleaceae</taxon>
        <taxon>Nitrosotalea</taxon>
    </lineage>
</organism>